<proteinExistence type="predicted"/>
<accession>A0AAV7Q8A0</accession>
<sequence>MQRKELMETQDIFGLQDIQPQEDLHEASAAEEEAFSITDSVGLRSRDERAHTRFANDLAHNEYKSPYTAHQKTFGTDEHMASGPPLPSGHVRHRSIAKDTLLSGTKI</sequence>
<gene>
    <name evidence="2" type="ORF">NDU88_000910</name>
</gene>
<dbReference type="Proteomes" id="UP001066276">
    <property type="component" value="Chromosome 6"/>
</dbReference>
<comment type="caution">
    <text evidence="2">The sequence shown here is derived from an EMBL/GenBank/DDBJ whole genome shotgun (WGS) entry which is preliminary data.</text>
</comment>
<evidence type="ECO:0000313" key="3">
    <source>
        <dbReference type="Proteomes" id="UP001066276"/>
    </source>
</evidence>
<reference evidence="2" key="1">
    <citation type="journal article" date="2022" name="bioRxiv">
        <title>Sequencing and chromosome-scale assembly of the giantPleurodeles waltlgenome.</title>
        <authorList>
            <person name="Brown T."/>
            <person name="Elewa A."/>
            <person name="Iarovenko S."/>
            <person name="Subramanian E."/>
            <person name="Araus A.J."/>
            <person name="Petzold A."/>
            <person name="Susuki M."/>
            <person name="Suzuki K.-i.T."/>
            <person name="Hayashi T."/>
            <person name="Toyoda A."/>
            <person name="Oliveira C."/>
            <person name="Osipova E."/>
            <person name="Leigh N.D."/>
            <person name="Simon A."/>
            <person name="Yun M.H."/>
        </authorList>
    </citation>
    <scope>NUCLEOTIDE SEQUENCE</scope>
    <source>
        <strain evidence="2">20211129_DDA</strain>
        <tissue evidence="2">Liver</tissue>
    </source>
</reference>
<keyword evidence="3" id="KW-1185">Reference proteome</keyword>
<feature type="region of interest" description="Disordered" evidence="1">
    <location>
        <begin position="75"/>
        <end position="107"/>
    </location>
</feature>
<dbReference type="AlphaFoldDB" id="A0AAV7Q8A0"/>
<name>A0AAV7Q8A0_PLEWA</name>
<organism evidence="2 3">
    <name type="scientific">Pleurodeles waltl</name>
    <name type="common">Iberian ribbed newt</name>
    <dbReference type="NCBI Taxonomy" id="8319"/>
    <lineage>
        <taxon>Eukaryota</taxon>
        <taxon>Metazoa</taxon>
        <taxon>Chordata</taxon>
        <taxon>Craniata</taxon>
        <taxon>Vertebrata</taxon>
        <taxon>Euteleostomi</taxon>
        <taxon>Amphibia</taxon>
        <taxon>Batrachia</taxon>
        <taxon>Caudata</taxon>
        <taxon>Salamandroidea</taxon>
        <taxon>Salamandridae</taxon>
        <taxon>Pleurodelinae</taxon>
        <taxon>Pleurodeles</taxon>
    </lineage>
</organism>
<dbReference type="EMBL" id="JANPWB010000010">
    <property type="protein sequence ID" value="KAJ1134458.1"/>
    <property type="molecule type" value="Genomic_DNA"/>
</dbReference>
<evidence type="ECO:0000313" key="2">
    <source>
        <dbReference type="EMBL" id="KAJ1134458.1"/>
    </source>
</evidence>
<protein>
    <submittedName>
        <fullName evidence="2">Uncharacterized protein</fullName>
    </submittedName>
</protein>
<evidence type="ECO:0000256" key="1">
    <source>
        <dbReference type="SAM" id="MobiDB-lite"/>
    </source>
</evidence>